<feature type="non-terminal residue" evidence="2">
    <location>
        <position position="301"/>
    </location>
</feature>
<evidence type="ECO:0000259" key="1">
    <source>
        <dbReference type="PROSITE" id="PS50994"/>
    </source>
</evidence>
<dbReference type="Proteomes" id="UP000003120">
    <property type="component" value="Unassembled WGS sequence"/>
</dbReference>
<dbReference type="SUPFAM" id="SSF53098">
    <property type="entry name" value="Ribonuclease H-like"/>
    <property type="match status" value="1"/>
</dbReference>
<dbReference type="InterPro" id="IPR001584">
    <property type="entry name" value="Integrase_cat-core"/>
</dbReference>
<feature type="domain" description="Integrase catalytic" evidence="1">
    <location>
        <begin position="155"/>
        <end position="301"/>
    </location>
</feature>
<evidence type="ECO:0000313" key="3">
    <source>
        <dbReference type="Proteomes" id="UP000003120"/>
    </source>
</evidence>
<dbReference type="PANTHER" id="PTHR10948:SF23">
    <property type="entry name" value="TRANSPOSASE INSI FOR INSERTION SEQUENCE ELEMENT IS30A-RELATED"/>
    <property type="match status" value="1"/>
</dbReference>
<dbReference type="EMBL" id="ALKK01000037">
    <property type="protein sequence ID" value="EJU17903.1"/>
    <property type="molecule type" value="Genomic_DNA"/>
</dbReference>
<dbReference type="PROSITE" id="PS50994">
    <property type="entry name" value="INTEGRASE"/>
    <property type="match status" value="1"/>
</dbReference>
<dbReference type="GO" id="GO:0015074">
    <property type="term" value="P:DNA integration"/>
    <property type="evidence" value="ECO:0007669"/>
    <property type="project" value="InterPro"/>
</dbReference>
<proteinExistence type="predicted"/>
<sequence>MGLSKTEIALRIGVSRRTIQREIQREWVSGLLTSELDTYDTYVAQTAQRKYEEKQNSKEGNLKIGKNHKLMKYLECSMLQEKNSPYVALEKAKKAGFLVNICLKTLYNYIHQNLFVEFTEEEMVYKKKRRKSKKKIEKSIRKKGGRSIEERAESINAREELGHIEMDTVVGKQGSSSCLLVLTDRKSRLEIIRKLEAKTSAHVVKAIRDIITEYPGWIKTITSDNGSEFMNAAAIERLGIPYFYAHSYCSWERGSNENNNKLIRRYLPKGMDIGEVSEERIKEIEEWMNTYPRKLWNGKSS</sequence>
<dbReference type="AlphaFoldDB" id="A0AAN3VVY8"/>
<dbReference type="GO" id="GO:0032196">
    <property type="term" value="P:transposition"/>
    <property type="evidence" value="ECO:0007669"/>
    <property type="project" value="TreeGrafter"/>
</dbReference>
<dbReference type="PANTHER" id="PTHR10948">
    <property type="entry name" value="TRANSPOSASE"/>
    <property type="match status" value="1"/>
</dbReference>
<dbReference type="Pfam" id="PF00665">
    <property type="entry name" value="rve"/>
    <property type="match status" value="1"/>
</dbReference>
<dbReference type="GO" id="GO:0003676">
    <property type="term" value="F:nucleic acid binding"/>
    <property type="evidence" value="ECO:0007669"/>
    <property type="project" value="InterPro"/>
</dbReference>
<dbReference type="InterPro" id="IPR012337">
    <property type="entry name" value="RNaseH-like_sf"/>
</dbReference>
<accession>A0AAN3VVY8</accession>
<evidence type="ECO:0000313" key="2">
    <source>
        <dbReference type="EMBL" id="EJU17903.1"/>
    </source>
</evidence>
<dbReference type="InterPro" id="IPR036397">
    <property type="entry name" value="RNaseH_sf"/>
</dbReference>
<dbReference type="Gene3D" id="3.30.420.10">
    <property type="entry name" value="Ribonuclease H-like superfamily/Ribonuclease H"/>
    <property type="match status" value="1"/>
</dbReference>
<gene>
    <name evidence="2" type="ORF">HMPREF1127_2220</name>
</gene>
<organism evidence="2 3">
    <name type="scientific">Fusobacterium necrophorum subsp. funduliforme Fnf 1007</name>
    <dbReference type="NCBI Taxonomy" id="1161424"/>
    <lineage>
        <taxon>Bacteria</taxon>
        <taxon>Fusobacteriati</taxon>
        <taxon>Fusobacteriota</taxon>
        <taxon>Fusobacteriia</taxon>
        <taxon>Fusobacteriales</taxon>
        <taxon>Fusobacteriaceae</taxon>
        <taxon>Fusobacterium</taxon>
    </lineage>
</organism>
<comment type="caution">
    <text evidence="2">The sequence shown here is derived from an EMBL/GenBank/DDBJ whole genome shotgun (WGS) entry which is preliminary data.</text>
</comment>
<reference evidence="2 3" key="1">
    <citation type="submission" date="2012-07" db="EMBL/GenBank/DDBJ databases">
        <authorList>
            <person name="Durkin A.S."/>
            <person name="McCorrison J."/>
            <person name="Torralba M."/>
            <person name="Gillis M."/>
            <person name="Methe B."/>
            <person name="Sutton G."/>
            <person name="Nelson K.E."/>
        </authorList>
    </citation>
    <scope>NUCLEOTIDE SEQUENCE [LARGE SCALE GENOMIC DNA]</scope>
    <source>
        <strain evidence="2 3">Fnf 1007</strain>
    </source>
</reference>
<dbReference type="NCBIfam" id="NF033563">
    <property type="entry name" value="transpos_IS30"/>
    <property type="match status" value="1"/>
</dbReference>
<dbReference type="GO" id="GO:0004803">
    <property type="term" value="F:transposase activity"/>
    <property type="evidence" value="ECO:0007669"/>
    <property type="project" value="TreeGrafter"/>
</dbReference>
<dbReference type="InterPro" id="IPR053392">
    <property type="entry name" value="Transposase_IS30-like"/>
</dbReference>
<protein>
    <submittedName>
        <fullName evidence="2">Integrase core domain protein</fullName>
    </submittedName>
</protein>
<name>A0AAN3VVY8_9FUSO</name>
<dbReference type="InterPro" id="IPR051917">
    <property type="entry name" value="Transposase-Integrase"/>
</dbReference>
<dbReference type="GO" id="GO:0005829">
    <property type="term" value="C:cytosol"/>
    <property type="evidence" value="ECO:0007669"/>
    <property type="project" value="TreeGrafter"/>
</dbReference>